<evidence type="ECO:0000313" key="2">
    <source>
        <dbReference type="EMBL" id="MBF0934978.1"/>
    </source>
</evidence>
<evidence type="ECO:0000256" key="1">
    <source>
        <dbReference type="SAM" id="SignalP"/>
    </source>
</evidence>
<accession>A0A929MP51</accession>
<feature type="non-terminal residue" evidence="2">
    <location>
        <position position="103"/>
    </location>
</feature>
<dbReference type="AlphaFoldDB" id="A0A929MP51"/>
<reference evidence="2" key="1">
    <citation type="submission" date="2020-04" db="EMBL/GenBank/DDBJ databases">
        <title>Deep metagenomics examines the oral microbiome during advanced dental caries in children, revealing novel taxa and co-occurrences with host molecules.</title>
        <authorList>
            <person name="Baker J.L."/>
            <person name="Morton J.T."/>
            <person name="Dinis M."/>
            <person name="Alvarez R."/>
            <person name="Tran N.C."/>
            <person name="Knight R."/>
            <person name="Edlund A."/>
        </authorList>
    </citation>
    <scope>NUCLEOTIDE SEQUENCE</scope>
    <source>
        <strain evidence="2">JCVI_23_bin.16</strain>
    </source>
</reference>
<evidence type="ECO:0000313" key="3">
    <source>
        <dbReference type="Proteomes" id="UP000757900"/>
    </source>
</evidence>
<organism evidence="2 3">
    <name type="scientific">Abiotrophia defectiva</name>
    <name type="common">Streptococcus defectivus</name>
    <dbReference type="NCBI Taxonomy" id="46125"/>
    <lineage>
        <taxon>Bacteria</taxon>
        <taxon>Bacillati</taxon>
        <taxon>Bacillota</taxon>
        <taxon>Bacilli</taxon>
        <taxon>Lactobacillales</taxon>
        <taxon>Aerococcaceae</taxon>
        <taxon>Abiotrophia</taxon>
    </lineage>
</organism>
<proteinExistence type="predicted"/>
<gene>
    <name evidence="2" type="ORF">HXK00_04960</name>
</gene>
<feature type="signal peptide" evidence="1">
    <location>
        <begin position="1"/>
        <end position="27"/>
    </location>
</feature>
<name>A0A929MP51_ABIDE</name>
<comment type="caution">
    <text evidence="2">The sequence shown here is derived from an EMBL/GenBank/DDBJ whole genome shotgun (WGS) entry which is preliminary data.</text>
</comment>
<dbReference type="Proteomes" id="UP000757900">
    <property type="component" value="Unassembled WGS sequence"/>
</dbReference>
<keyword evidence="1" id="KW-0732">Signal</keyword>
<dbReference type="EMBL" id="JABZFV010000103">
    <property type="protein sequence ID" value="MBF0934978.1"/>
    <property type="molecule type" value="Genomic_DNA"/>
</dbReference>
<sequence length="103" mass="11834">MKQFFKKMAALVMALTLIFVSLPKVQAEDLAISELLGRSYEAYRSLKSFHTQGTLKAAIDRQTQHMDLGQVQVDGYVDIQNLNVDLKMVIDSIFLPQFRNVRW</sequence>
<protein>
    <submittedName>
        <fullName evidence="2">Uncharacterized protein</fullName>
    </submittedName>
</protein>
<feature type="chain" id="PRO_5037795837" evidence="1">
    <location>
        <begin position="28"/>
        <end position="103"/>
    </location>
</feature>